<comment type="caution">
    <text evidence="2">The sequence shown here is derived from an EMBL/GenBank/DDBJ whole genome shotgun (WGS) entry which is preliminary data.</text>
</comment>
<dbReference type="AlphaFoldDB" id="A0A397JDA5"/>
<proteinExistence type="predicted"/>
<accession>A0A397JDA5</accession>
<feature type="transmembrane region" description="Helical" evidence="1">
    <location>
        <begin position="12"/>
        <end position="32"/>
    </location>
</feature>
<keyword evidence="1" id="KW-1133">Transmembrane helix</keyword>
<dbReference type="OrthoDB" id="2363373at2759"/>
<keyword evidence="1" id="KW-0472">Membrane</keyword>
<protein>
    <submittedName>
        <fullName evidence="2">Uncharacterized protein</fullName>
    </submittedName>
</protein>
<organism evidence="2 3">
    <name type="scientific">Diversispora epigaea</name>
    <dbReference type="NCBI Taxonomy" id="1348612"/>
    <lineage>
        <taxon>Eukaryota</taxon>
        <taxon>Fungi</taxon>
        <taxon>Fungi incertae sedis</taxon>
        <taxon>Mucoromycota</taxon>
        <taxon>Glomeromycotina</taxon>
        <taxon>Glomeromycetes</taxon>
        <taxon>Diversisporales</taxon>
        <taxon>Diversisporaceae</taxon>
        <taxon>Diversispora</taxon>
    </lineage>
</organism>
<name>A0A397JDA5_9GLOM</name>
<reference evidence="2 3" key="1">
    <citation type="submission" date="2018-08" db="EMBL/GenBank/DDBJ databases">
        <title>Genome and evolution of the arbuscular mycorrhizal fungus Diversispora epigaea (formerly Glomus versiforme) and its bacterial endosymbionts.</title>
        <authorList>
            <person name="Sun X."/>
            <person name="Fei Z."/>
            <person name="Harrison M."/>
        </authorList>
    </citation>
    <scope>NUCLEOTIDE SEQUENCE [LARGE SCALE GENOMIC DNA]</scope>
    <source>
        <strain evidence="2 3">IT104</strain>
    </source>
</reference>
<keyword evidence="3" id="KW-1185">Reference proteome</keyword>
<evidence type="ECO:0000313" key="3">
    <source>
        <dbReference type="Proteomes" id="UP000266861"/>
    </source>
</evidence>
<evidence type="ECO:0000256" key="1">
    <source>
        <dbReference type="SAM" id="Phobius"/>
    </source>
</evidence>
<gene>
    <name evidence="2" type="ORF">Glove_106g23</name>
</gene>
<evidence type="ECO:0000313" key="2">
    <source>
        <dbReference type="EMBL" id="RHZ82640.1"/>
    </source>
</evidence>
<keyword evidence="1" id="KW-0812">Transmembrane</keyword>
<dbReference type="Proteomes" id="UP000266861">
    <property type="component" value="Unassembled WGS sequence"/>
</dbReference>
<dbReference type="EMBL" id="PQFF01000099">
    <property type="protein sequence ID" value="RHZ82640.1"/>
    <property type="molecule type" value="Genomic_DNA"/>
</dbReference>
<sequence length="166" mass="18805">MSSWNVKPTFMILLLTIFMFVYYLPVTNGIVIPKDFTKRDSEDDPYGINKICGGFQFKTPLDNKTISTDEPLHFYNGSYITCSWEKQPSSQVNRVIDVELFTTEGLITILRSEEIPMPNTQTEDVQVLLNIPSGVMLPQKFLLRSFAGTESGPHCTAYTKEFDVCG</sequence>